<feature type="transmembrane region" description="Helical" evidence="19">
    <location>
        <begin position="199"/>
        <end position="219"/>
    </location>
</feature>
<evidence type="ECO:0000256" key="12">
    <source>
        <dbReference type="ARBA" id="ARBA00022695"/>
    </source>
</evidence>
<dbReference type="eggNOG" id="COG0575">
    <property type="taxonomic scope" value="Bacteria"/>
</dbReference>
<evidence type="ECO:0000256" key="3">
    <source>
        <dbReference type="ARBA" id="ARBA00005119"/>
    </source>
</evidence>
<comment type="similarity">
    <text evidence="5 18">Belongs to the CDS family.</text>
</comment>
<feature type="transmembrane region" description="Helical" evidence="19">
    <location>
        <begin position="12"/>
        <end position="44"/>
    </location>
</feature>
<evidence type="ECO:0000256" key="9">
    <source>
        <dbReference type="ARBA" id="ARBA00022516"/>
    </source>
</evidence>
<keyword evidence="21" id="KW-1185">Reference proteome</keyword>
<dbReference type="EC" id="2.7.7.41" evidence="6 18"/>
<dbReference type="AlphaFoldDB" id="M1WL49"/>
<keyword evidence="15 19" id="KW-0472">Membrane</keyword>
<dbReference type="HOGENOM" id="CLU_037294_2_2_7"/>
<dbReference type="GO" id="GO:0004605">
    <property type="term" value="F:phosphatidate cytidylyltransferase activity"/>
    <property type="evidence" value="ECO:0007669"/>
    <property type="project" value="UniProtKB-EC"/>
</dbReference>
<protein>
    <recommendedName>
        <fullName evidence="7 18">Phosphatidate cytidylyltransferase</fullName>
        <ecNumber evidence="6 18">2.7.7.41</ecNumber>
    </recommendedName>
</protein>
<evidence type="ECO:0000256" key="4">
    <source>
        <dbReference type="ARBA" id="ARBA00005189"/>
    </source>
</evidence>
<dbReference type="Proteomes" id="UP000011724">
    <property type="component" value="Chromosome"/>
</dbReference>
<evidence type="ECO:0000256" key="7">
    <source>
        <dbReference type="ARBA" id="ARBA00019373"/>
    </source>
</evidence>
<comment type="pathway">
    <text evidence="4">Lipid metabolism.</text>
</comment>
<accession>M1WL49</accession>
<evidence type="ECO:0000256" key="19">
    <source>
        <dbReference type="SAM" id="Phobius"/>
    </source>
</evidence>
<evidence type="ECO:0000256" key="2">
    <source>
        <dbReference type="ARBA" id="ARBA00004651"/>
    </source>
</evidence>
<evidence type="ECO:0000256" key="16">
    <source>
        <dbReference type="ARBA" id="ARBA00023209"/>
    </source>
</evidence>
<keyword evidence="11 18" id="KW-0812">Transmembrane</keyword>
<evidence type="ECO:0000256" key="6">
    <source>
        <dbReference type="ARBA" id="ARBA00012487"/>
    </source>
</evidence>
<keyword evidence="16" id="KW-0594">Phospholipid biosynthesis</keyword>
<keyword evidence="13 19" id="KW-1133">Transmembrane helix</keyword>
<evidence type="ECO:0000256" key="5">
    <source>
        <dbReference type="ARBA" id="ARBA00010185"/>
    </source>
</evidence>
<dbReference type="InterPro" id="IPR000374">
    <property type="entry name" value="PC_trans"/>
</dbReference>
<dbReference type="STRING" id="1322246.BN4_10005"/>
<dbReference type="PROSITE" id="PS01315">
    <property type="entry name" value="CDS"/>
    <property type="match status" value="1"/>
</dbReference>
<dbReference type="OrthoDB" id="9799199at2"/>
<feature type="transmembrane region" description="Helical" evidence="19">
    <location>
        <begin position="171"/>
        <end position="193"/>
    </location>
</feature>
<sequence>MDISLHKKRIVTAIGLALIPILALVFQGWVFFTVLALFCSFTLWEFYNLFKSHQGIKTVKSLGAIYTFLLLAAFSTGNLLYPALVFMSAFWTAAFIFLFRYSTDLNASFVQAMIFLTGLLYIPVNFHFFLHFNRWECALVIGAAAISDTAAFYSGSLWGKKKIWPKVSPKKSWAGSIGGMTACTVLISVYGLIFGHASLWQWIFLGIILNIAAQMGDFFESALKRSLAVKDSGSILPGHGGLLDRVDSMLLVVPAYGLMRMVHPYFQ</sequence>
<evidence type="ECO:0000313" key="21">
    <source>
        <dbReference type="Proteomes" id="UP000011724"/>
    </source>
</evidence>
<comment type="pathway">
    <text evidence="3 18">Phospholipid metabolism; CDP-diacylglycerol biosynthesis; CDP-diacylglycerol from sn-glycerol 3-phosphate: step 3/3.</text>
</comment>
<name>M1WL49_PSEP2</name>
<dbReference type="PANTHER" id="PTHR46382:SF1">
    <property type="entry name" value="PHOSPHATIDATE CYTIDYLYLTRANSFERASE"/>
    <property type="match status" value="1"/>
</dbReference>
<feature type="transmembrane region" description="Helical" evidence="19">
    <location>
        <begin position="64"/>
        <end position="97"/>
    </location>
</feature>
<evidence type="ECO:0000313" key="20">
    <source>
        <dbReference type="EMBL" id="CCH47245.1"/>
    </source>
</evidence>
<keyword evidence="14" id="KW-0443">Lipid metabolism</keyword>
<feature type="transmembrane region" description="Helical" evidence="19">
    <location>
        <begin position="138"/>
        <end position="159"/>
    </location>
</feature>
<evidence type="ECO:0000256" key="13">
    <source>
        <dbReference type="ARBA" id="ARBA00022989"/>
    </source>
</evidence>
<gene>
    <name evidence="20" type="primary">cdsA</name>
    <name evidence="20" type="ordered locus">BN4_10005</name>
</gene>
<dbReference type="PANTHER" id="PTHR46382">
    <property type="entry name" value="PHOSPHATIDATE CYTIDYLYLTRANSFERASE"/>
    <property type="match status" value="1"/>
</dbReference>
<organism evidence="20 21">
    <name type="scientific">Pseudodesulfovibrio piezophilus (strain DSM 21447 / JCM 15486 / C1TLV30)</name>
    <name type="common">Desulfovibrio piezophilus</name>
    <dbReference type="NCBI Taxonomy" id="1322246"/>
    <lineage>
        <taxon>Bacteria</taxon>
        <taxon>Pseudomonadati</taxon>
        <taxon>Thermodesulfobacteriota</taxon>
        <taxon>Desulfovibrionia</taxon>
        <taxon>Desulfovibrionales</taxon>
        <taxon>Desulfovibrionaceae</taxon>
    </lineage>
</organism>
<dbReference type="GO" id="GO:0016024">
    <property type="term" value="P:CDP-diacylglycerol biosynthetic process"/>
    <property type="evidence" value="ECO:0007669"/>
    <property type="project" value="UniProtKB-UniPathway"/>
</dbReference>
<evidence type="ECO:0000256" key="8">
    <source>
        <dbReference type="ARBA" id="ARBA00022475"/>
    </source>
</evidence>
<evidence type="ECO:0000256" key="17">
    <source>
        <dbReference type="ARBA" id="ARBA00023264"/>
    </source>
</evidence>
<keyword evidence="8" id="KW-1003">Cell membrane</keyword>
<keyword evidence="9" id="KW-0444">Lipid biosynthesis</keyword>
<dbReference type="UniPathway" id="UPA00557">
    <property type="reaction ID" value="UER00614"/>
</dbReference>
<evidence type="ECO:0000256" key="18">
    <source>
        <dbReference type="RuleBase" id="RU003938"/>
    </source>
</evidence>
<dbReference type="Pfam" id="PF01148">
    <property type="entry name" value="CTP_transf_1"/>
    <property type="match status" value="1"/>
</dbReference>
<evidence type="ECO:0000256" key="14">
    <source>
        <dbReference type="ARBA" id="ARBA00023098"/>
    </source>
</evidence>
<dbReference type="KEGG" id="dpi:BN4_10005"/>
<dbReference type="EMBL" id="FO203427">
    <property type="protein sequence ID" value="CCH47245.1"/>
    <property type="molecule type" value="Genomic_DNA"/>
</dbReference>
<evidence type="ECO:0000256" key="15">
    <source>
        <dbReference type="ARBA" id="ARBA00023136"/>
    </source>
</evidence>
<comment type="subcellular location">
    <subcellularLocation>
        <location evidence="2">Cell membrane</location>
        <topology evidence="2">Multi-pass membrane protein</topology>
    </subcellularLocation>
</comment>
<dbReference type="RefSeq" id="WP_015413300.1">
    <property type="nucleotide sequence ID" value="NC_020409.1"/>
</dbReference>
<keyword evidence="10 18" id="KW-0808">Transferase</keyword>
<reference evidence="21" key="2">
    <citation type="journal article" date="2013" name="Stand. Genomic Sci.">
        <title>Complete genome sequence of Desulfocapsa sulfexigens, a marine deltaproteobacterium specialized in disproportionating inorganic sulfur compounds.</title>
        <authorList>
            <person name="Finster K.W."/>
            <person name="Kjeldsen K.U."/>
            <person name="Kube M."/>
            <person name="Reinhardt R."/>
            <person name="Mussmann M."/>
            <person name="Amann R."/>
            <person name="Schreiber L."/>
        </authorList>
    </citation>
    <scope>NUCLEOTIDE SEQUENCE [LARGE SCALE GENOMIC DNA]</scope>
    <source>
        <strain evidence="21">DSM 10523 / SB164P1</strain>
    </source>
</reference>
<dbReference type="GO" id="GO:0005886">
    <property type="term" value="C:plasma membrane"/>
    <property type="evidence" value="ECO:0007669"/>
    <property type="project" value="UniProtKB-SubCell"/>
</dbReference>
<dbReference type="BioCyc" id="DPIE1322246:BN4_RS00075-MONOMER"/>
<evidence type="ECO:0000256" key="11">
    <source>
        <dbReference type="ARBA" id="ARBA00022692"/>
    </source>
</evidence>
<comment type="catalytic activity">
    <reaction evidence="1 18">
        <text>a 1,2-diacyl-sn-glycero-3-phosphate + CTP + H(+) = a CDP-1,2-diacyl-sn-glycerol + diphosphate</text>
        <dbReference type="Rhea" id="RHEA:16229"/>
        <dbReference type="ChEBI" id="CHEBI:15378"/>
        <dbReference type="ChEBI" id="CHEBI:33019"/>
        <dbReference type="ChEBI" id="CHEBI:37563"/>
        <dbReference type="ChEBI" id="CHEBI:58332"/>
        <dbReference type="ChEBI" id="CHEBI:58608"/>
        <dbReference type="EC" id="2.7.7.41"/>
    </reaction>
</comment>
<dbReference type="PATRIC" id="fig|879567.3.peg.6"/>
<evidence type="ECO:0000256" key="1">
    <source>
        <dbReference type="ARBA" id="ARBA00001698"/>
    </source>
</evidence>
<keyword evidence="17" id="KW-1208">Phospholipid metabolism</keyword>
<evidence type="ECO:0000256" key="10">
    <source>
        <dbReference type="ARBA" id="ARBA00022679"/>
    </source>
</evidence>
<feature type="transmembrane region" description="Helical" evidence="19">
    <location>
        <begin position="109"/>
        <end position="132"/>
    </location>
</feature>
<reference evidence="20 21" key="1">
    <citation type="journal article" date="2013" name="PLoS ONE">
        <title>The first genomic and proteomic characterization of a deep-sea sulfate reducer: insights into the piezophilic lifestyle of Desulfovibrio piezophilus.</title>
        <authorList>
            <person name="Pradel N."/>
            <person name="Ji B."/>
            <person name="Gimenez G."/>
            <person name="Talla E."/>
            <person name="Lenoble P."/>
            <person name="Garel M."/>
            <person name="Tamburini C."/>
            <person name="Fourquet P."/>
            <person name="Lebrun R."/>
            <person name="Bertin P."/>
            <person name="Denis Y."/>
            <person name="Pophillat M."/>
            <person name="Barbe V."/>
            <person name="Ollivier B."/>
            <person name="Dolla A."/>
        </authorList>
    </citation>
    <scope>NUCLEOTIDE SEQUENCE [LARGE SCALE GENOMIC DNA]</scope>
    <source>
        <strain evidence="21">DSM 10523 / SB164P1</strain>
    </source>
</reference>
<keyword evidence="12 18" id="KW-0548">Nucleotidyltransferase</keyword>
<proteinExistence type="inferred from homology"/>